<dbReference type="SMART" id="SM00388">
    <property type="entry name" value="HisKA"/>
    <property type="match status" value="1"/>
</dbReference>
<comment type="similarity">
    <text evidence="2">In the N-terminal section; belongs to the phytochrome family.</text>
</comment>
<dbReference type="InterPro" id="IPR050351">
    <property type="entry name" value="BphY/WalK/GraS-like"/>
</dbReference>
<dbReference type="Pfam" id="PF01590">
    <property type="entry name" value="GAF"/>
    <property type="match status" value="1"/>
</dbReference>
<dbReference type="SUPFAM" id="SSF55781">
    <property type="entry name" value="GAF domain-like"/>
    <property type="match status" value="2"/>
</dbReference>
<dbReference type="GO" id="GO:0000155">
    <property type="term" value="F:phosphorelay sensor kinase activity"/>
    <property type="evidence" value="ECO:0007669"/>
    <property type="project" value="InterPro"/>
</dbReference>
<dbReference type="Pfam" id="PF00360">
    <property type="entry name" value="PHY"/>
    <property type="match status" value="1"/>
</dbReference>
<evidence type="ECO:0000259" key="11">
    <source>
        <dbReference type="PROSITE" id="PS50109"/>
    </source>
</evidence>
<dbReference type="EC" id="2.7.13.3" evidence="3"/>
<reference evidence="12" key="1">
    <citation type="submission" date="2020-08" db="EMBL/GenBank/DDBJ databases">
        <title>Ramlibacter sp. USB13 16S ribosomal RNA gene genome sequencing and assembly.</title>
        <authorList>
            <person name="Kang M."/>
        </authorList>
    </citation>
    <scope>NUCLEOTIDE SEQUENCE</scope>
    <source>
        <strain evidence="12">USB13</strain>
    </source>
</reference>
<dbReference type="InterPro" id="IPR013654">
    <property type="entry name" value="PAS_2"/>
</dbReference>
<dbReference type="Pfam" id="PF02518">
    <property type="entry name" value="HATPase_c"/>
    <property type="match status" value="1"/>
</dbReference>
<evidence type="ECO:0000256" key="6">
    <source>
        <dbReference type="ARBA" id="ARBA00022679"/>
    </source>
</evidence>
<accession>A0A923MM53</accession>
<dbReference type="Gene3D" id="3.30.450.40">
    <property type="match status" value="1"/>
</dbReference>
<gene>
    <name evidence="12" type="ORF">H8N03_04340</name>
</gene>
<organism evidence="12 13">
    <name type="scientific">Ramlibacter cellulosilyticus</name>
    <dbReference type="NCBI Taxonomy" id="2764187"/>
    <lineage>
        <taxon>Bacteria</taxon>
        <taxon>Pseudomonadati</taxon>
        <taxon>Pseudomonadota</taxon>
        <taxon>Betaproteobacteria</taxon>
        <taxon>Burkholderiales</taxon>
        <taxon>Comamonadaceae</taxon>
        <taxon>Ramlibacter</taxon>
    </lineage>
</organism>
<evidence type="ECO:0000256" key="5">
    <source>
        <dbReference type="ARBA" id="ARBA00022606"/>
    </source>
</evidence>
<evidence type="ECO:0000256" key="3">
    <source>
        <dbReference type="ARBA" id="ARBA00012438"/>
    </source>
</evidence>
<dbReference type="GO" id="GO:0030295">
    <property type="term" value="F:protein kinase activator activity"/>
    <property type="evidence" value="ECO:0007669"/>
    <property type="project" value="TreeGrafter"/>
</dbReference>
<feature type="domain" description="Histidine kinase" evidence="11">
    <location>
        <begin position="517"/>
        <end position="727"/>
    </location>
</feature>
<dbReference type="InterPro" id="IPR001294">
    <property type="entry name" value="Phytochrome"/>
</dbReference>
<dbReference type="InterPro" id="IPR013515">
    <property type="entry name" value="Phytochrome_cen-reg"/>
</dbReference>
<dbReference type="PANTHER" id="PTHR42878">
    <property type="entry name" value="TWO-COMPONENT HISTIDINE KINASE"/>
    <property type="match status" value="1"/>
</dbReference>
<proteinExistence type="inferred from homology"/>
<dbReference type="Gene3D" id="3.30.450.20">
    <property type="entry name" value="PAS domain"/>
    <property type="match status" value="1"/>
</dbReference>
<keyword evidence="13" id="KW-1185">Reference proteome</keyword>
<dbReference type="GO" id="GO:0007234">
    <property type="term" value="P:osmosensory signaling via phosphorelay pathway"/>
    <property type="evidence" value="ECO:0007669"/>
    <property type="project" value="TreeGrafter"/>
</dbReference>
<dbReference type="InterPro" id="IPR016132">
    <property type="entry name" value="Phyto_chromo_attachment"/>
</dbReference>
<evidence type="ECO:0000256" key="2">
    <source>
        <dbReference type="ARBA" id="ARBA00006402"/>
    </source>
</evidence>
<dbReference type="SUPFAM" id="SSF55874">
    <property type="entry name" value="ATPase domain of HSP90 chaperone/DNA topoisomerase II/histidine kinase"/>
    <property type="match status" value="1"/>
</dbReference>
<dbReference type="GO" id="GO:0009584">
    <property type="term" value="P:detection of visible light"/>
    <property type="evidence" value="ECO:0007669"/>
    <property type="project" value="InterPro"/>
</dbReference>
<evidence type="ECO:0000313" key="13">
    <source>
        <dbReference type="Proteomes" id="UP000608513"/>
    </source>
</evidence>
<name>A0A923MM53_9BURK</name>
<dbReference type="CDD" id="cd00075">
    <property type="entry name" value="HATPase"/>
    <property type="match status" value="1"/>
</dbReference>
<keyword evidence="6" id="KW-0808">Transferase</keyword>
<keyword evidence="9" id="KW-0675">Receptor</keyword>
<feature type="domain" description="Phytochrome chromophore attachment site" evidence="10">
    <location>
        <begin position="147"/>
        <end position="300"/>
    </location>
</feature>
<comment type="caution">
    <text evidence="12">The sequence shown here is derived from an EMBL/GenBank/DDBJ whole genome shotgun (WGS) entry which is preliminary data.</text>
</comment>
<evidence type="ECO:0000256" key="1">
    <source>
        <dbReference type="ARBA" id="ARBA00000085"/>
    </source>
</evidence>
<dbReference type="SUPFAM" id="SSF47384">
    <property type="entry name" value="Homodimeric domain of signal transducing histidine kinase"/>
    <property type="match status" value="1"/>
</dbReference>
<keyword evidence="8" id="KW-0157">Chromophore</keyword>
<evidence type="ECO:0000256" key="7">
    <source>
        <dbReference type="ARBA" id="ARBA00022777"/>
    </source>
</evidence>
<dbReference type="RefSeq" id="WP_187074875.1">
    <property type="nucleotide sequence ID" value="NZ_JACORT010000001.1"/>
</dbReference>
<dbReference type="InterPro" id="IPR035965">
    <property type="entry name" value="PAS-like_dom_sf"/>
</dbReference>
<protein>
    <recommendedName>
        <fullName evidence="3">histidine kinase</fullName>
        <ecNumber evidence="3">2.7.13.3</ecNumber>
    </recommendedName>
</protein>
<evidence type="ECO:0000259" key="10">
    <source>
        <dbReference type="PROSITE" id="PS50046"/>
    </source>
</evidence>
<dbReference type="InterPro" id="IPR036890">
    <property type="entry name" value="HATPase_C_sf"/>
</dbReference>
<dbReference type="Gene3D" id="3.30.565.10">
    <property type="entry name" value="Histidine kinase-like ATPase, C-terminal domain"/>
    <property type="match status" value="1"/>
</dbReference>
<dbReference type="InterPro" id="IPR003661">
    <property type="entry name" value="HisK_dim/P_dom"/>
</dbReference>
<dbReference type="PROSITE" id="PS50109">
    <property type="entry name" value="HIS_KIN"/>
    <property type="match status" value="1"/>
</dbReference>
<dbReference type="PANTHER" id="PTHR42878:SF15">
    <property type="entry name" value="BACTERIOPHYTOCHROME"/>
    <property type="match status" value="1"/>
</dbReference>
<dbReference type="GO" id="GO:0006355">
    <property type="term" value="P:regulation of DNA-templated transcription"/>
    <property type="evidence" value="ECO:0007669"/>
    <property type="project" value="InterPro"/>
</dbReference>
<keyword evidence="5" id="KW-0716">Sensory transduction</keyword>
<dbReference type="PRINTS" id="PR01033">
    <property type="entry name" value="PHYTOCHROME"/>
</dbReference>
<dbReference type="InterPro" id="IPR036097">
    <property type="entry name" value="HisK_dim/P_sf"/>
</dbReference>
<evidence type="ECO:0000313" key="12">
    <source>
        <dbReference type="EMBL" id="MBC5782162.1"/>
    </source>
</evidence>
<dbReference type="InterPro" id="IPR043150">
    <property type="entry name" value="Phytochrome_PHY_sf"/>
</dbReference>
<dbReference type="InterPro" id="IPR005467">
    <property type="entry name" value="His_kinase_dom"/>
</dbReference>
<dbReference type="InterPro" id="IPR003018">
    <property type="entry name" value="GAF"/>
</dbReference>
<evidence type="ECO:0000256" key="9">
    <source>
        <dbReference type="ARBA" id="ARBA00023170"/>
    </source>
</evidence>
<dbReference type="EMBL" id="JACORT010000001">
    <property type="protein sequence ID" value="MBC5782162.1"/>
    <property type="molecule type" value="Genomic_DNA"/>
</dbReference>
<dbReference type="Pfam" id="PF08446">
    <property type="entry name" value="PAS_2"/>
    <property type="match status" value="1"/>
</dbReference>
<evidence type="ECO:0000256" key="8">
    <source>
        <dbReference type="ARBA" id="ARBA00022991"/>
    </source>
</evidence>
<dbReference type="GO" id="GO:0009881">
    <property type="term" value="F:photoreceptor activity"/>
    <property type="evidence" value="ECO:0007669"/>
    <property type="project" value="UniProtKB-KW"/>
</dbReference>
<dbReference type="Gene3D" id="3.30.450.270">
    <property type="match status" value="1"/>
</dbReference>
<dbReference type="Proteomes" id="UP000608513">
    <property type="component" value="Unassembled WGS sequence"/>
</dbReference>
<dbReference type="InterPro" id="IPR003594">
    <property type="entry name" value="HATPase_dom"/>
</dbReference>
<evidence type="ECO:0000256" key="4">
    <source>
        <dbReference type="ARBA" id="ARBA00022543"/>
    </source>
</evidence>
<dbReference type="GO" id="GO:0000156">
    <property type="term" value="F:phosphorelay response regulator activity"/>
    <property type="evidence" value="ECO:0007669"/>
    <property type="project" value="TreeGrafter"/>
</dbReference>
<dbReference type="SUPFAM" id="SSF55785">
    <property type="entry name" value="PYP-like sensor domain (PAS domain)"/>
    <property type="match status" value="1"/>
</dbReference>
<dbReference type="SMART" id="SM00065">
    <property type="entry name" value="GAF"/>
    <property type="match status" value="1"/>
</dbReference>
<sequence length="728" mass="78156">MSASQVPPTVNLDNCDREPIHIPGAVQSHGALLAFAPDGTLRWASAGAAGLLGVALPALGERLGSGHFGGDAQVPLAIAGGMEPIEEGMPPLQHEATLAGRAFDVSVHRSGGLAVAEFEPRRSGAEQPGAFAIRAHRGLDRLRRGRSVQELLELAVHEIRALTGFDRVMAYRFRHDASGDVVAEARDEALEPFLNRRYPASDIPAQARRLYVTNTLRLIADVRSAPVPLEGSGPPLDLSQGVLRAVSPVHIEYLTNLGVGASMSVSIVVGGRLWGMLACHHMTARHVPYGVRMACDVLAHVLAAGVQSQLSAEHASRVADAASLRGHLVEALLVGDDPVLSLRTYAEELRDAFEAQAIAIAEGGRLSLHGDLPQQGVQSLLEWLRQPERSLDSGLFAANAHAELPPGIAADLGSWCGVLALRFDEVADAWVVILRREQIETISWGGRPEKQYVNGPLGPRLTPRGSFEVWKETVRGTAVPWTATEREIARQLRDELGRAASVRHAELGRARNQLLAVLGHDLRNPLQTISMTSHLLERGVDAAKMGQRIQSATSRMQRLVGQVLDMSRLQAGLGLGFAFQPVDLRVLVDNLVDEAVMAYPGSTVERSLPPTLPADVDPDRFAQLLGNLLSNARHHGEAGKRVAVHLAQQGGEVLLSVRNVAAPIPEEAVAQLFTPYKRQSVGNARNKGGLGLGLYIAHEIARGHGGSLEYAYEAPDVVFTVRFPAKQG</sequence>
<keyword evidence="4" id="KW-0600">Photoreceptor protein</keyword>
<dbReference type="AlphaFoldDB" id="A0A923MM53"/>
<dbReference type="InterPro" id="IPR029016">
    <property type="entry name" value="GAF-like_dom_sf"/>
</dbReference>
<dbReference type="PROSITE" id="PS50046">
    <property type="entry name" value="PHYTOCHROME_2"/>
    <property type="match status" value="1"/>
</dbReference>
<comment type="catalytic activity">
    <reaction evidence="1">
        <text>ATP + protein L-histidine = ADP + protein N-phospho-L-histidine.</text>
        <dbReference type="EC" id="2.7.13.3"/>
    </reaction>
</comment>
<keyword evidence="7" id="KW-0418">Kinase</keyword>
<dbReference type="Pfam" id="PF00512">
    <property type="entry name" value="HisKA"/>
    <property type="match status" value="1"/>
</dbReference>
<dbReference type="CDD" id="cd00082">
    <property type="entry name" value="HisKA"/>
    <property type="match status" value="1"/>
</dbReference>
<dbReference type="Gene3D" id="1.10.287.130">
    <property type="match status" value="1"/>
</dbReference>
<dbReference type="SMART" id="SM00387">
    <property type="entry name" value="HATPase_c"/>
    <property type="match status" value="1"/>
</dbReference>